<evidence type="ECO:0000256" key="6">
    <source>
        <dbReference type="ARBA" id="ARBA00023136"/>
    </source>
</evidence>
<evidence type="ECO:0000256" key="5">
    <source>
        <dbReference type="ARBA" id="ARBA00022989"/>
    </source>
</evidence>
<evidence type="ECO:0000256" key="4">
    <source>
        <dbReference type="ARBA" id="ARBA00022970"/>
    </source>
</evidence>
<sequence>MSHEEKDYYTEDKNGSLEKGAYATQAPVAQDDPRYHFDPHDLDQVQRRLKQRHVQMIAIAGTIGTGLFLGSGKALARAGPAGALIAYIHVGSIAYSSLCAVGEMTCFAPISGSFPHFAARWVDPAFGFAVGWNYFYTQCITVPVEVTAAQIILTFWDNSHTRGIAYTAIILVLMCSINLFGVKYFGESEFFFAIIKCE</sequence>
<keyword evidence="5 8" id="KW-1133">Transmembrane helix</keyword>
<organism evidence="10 11">
    <name type="scientific">Thanatephorus cucumeris (strain AG1-IB / isolate 7/3/14)</name>
    <name type="common">Lettuce bottom rot fungus</name>
    <name type="synonym">Rhizoctonia solani</name>
    <dbReference type="NCBI Taxonomy" id="1108050"/>
    <lineage>
        <taxon>Eukaryota</taxon>
        <taxon>Fungi</taxon>
        <taxon>Dikarya</taxon>
        <taxon>Basidiomycota</taxon>
        <taxon>Agaricomycotina</taxon>
        <taxon>Agaricomycetes</taxon>
        <taxon>Cantharellales</taxon>
        <taxon>Ceratobasidiaceae</taxon>
        <taxon>Rhizoctonia</taxon>
        <taxon>Rhizoctonia solani AG-1</taxon>
    </lineage>
</organism>
<evidence type="ECO:0000259" key="9">
    <source>
        <dbReference type="Pfam" id="PF00324"/>
    </source>
</evidence>
<comment type="caution">
    <text evidence="10">The sequence shown here is derived from an EMBL/GenBank/DDBJ whole genome shotgun (WGS) entry which is preliminary data.</text>
</comment>
<dbReference type="InterPro" id="IPR004841">
    <property type="entry name" value="AA-permease/SLC12A_dom"/>
</dbReference>
<dbReference type="PANTHER" id="PTHR43341:SF1">
    <property type="entry name" value="GENERAL AMINO-ACID PERMEASE GAP1"/>
    <property type="match status" value="1"/>
</dbReference>
<evidence type="ECO:0000313" key="10">
    <source>
        <dbReference type="EMBL" id="CCO30450.1"/>
    </source>
</evidence>
<feature type="transmembrane region" description="Helical" evidence="8">
    <location>
        <begin position="56"/>
        <end position="76"/>
    </location>
</feature>
<dbReference type="HOGENOM" id="CLU_007946_2_4_1"/>
<proteinExistence type="predicted"/>
<keyword evidence="4" id="KW-0029">Amino-acid transport</keyword>
<keyword evidence="3 8" id="KW-0812">Transmembrane</keyword>
<dbReference type="InterPro" id="IPR050524">
    <property type="entry name" value="APC_YAT"/>
</dbReference>
<feature type="domain" description="Amino acid permease/ SLC12A" evidence="9">
    <location>
        <begin position="53"/>
        <end position="196"/>
    </location>
</feature>
<comment type="subcellular location">
    <subcellularLocation>
        <location evidence="1">Membrane</location>
        <topology evidence="1">Multi-pass membrane protein</topology>
    </subcellularLocation>
</comment>
<feature type="transmembrane region" description="Helical" evidence="8">
    <location>
        <begin position="164"/>
        <end position="186"/>
    </location>
</feature>
<evidence type="ECO:0000313" key="11">
    <source>
        <dbReference type="Proteomes" id="UP000012065"/>
    </source>
</evidence>
<accession>M5BV84</accession>
<evidence type="ECO:0000256" key="2">
    <source>
        <dbReference type="ARBA" id="ARBA00022448"/>
    </source>
</evidence>
<dbReference type="Gene3D" id="1.20.1740.10">
    <property type="entry name" value="Amino acid/polyamine transporter I"/>
    <property type="match status" value="1"/>
</dbReference>
<evidence type="ECO:0000256" key="7">
    <source>
        <dbReference type="SAM" id="MobiDB-lite"/>
    </source>
</evidence>
<evidence type="ECO:0000256" key="3">
    <source>
        <dbReference type="ARBA" id="ARBA00022692"/>
    </source>
</evidence>
<keyword evidence="6 8" id="KW-0472">Membrane</keyword>
<protein>
    <submittedName>
        <fullName evidence="10">Putative amino-acid permease C359,03c</fullName>
    </submittedName>
</protein>
<dbReference type="GO" id="GO:0015171">
    <property type="term" value="F:amino acid transmembrane transporter activity"/>
    <property type="evidence" value="ECO:0007669"/>
    <property type="project" value="TreeGrafter"/>
</dbReference>
<gene>
    <name evidence="10" type="primary">Gap1</name>
    <name evidence="10" type="ORF">BN14_04479</name>
</gene>
<dbReference type="PANTHER" id="PTHR43341">
    <property type="entry name" value="AMINO ACID PERMEASE"/>
    <property type="match status" value="1"/>
</dbReference>
<dbReference type="Proteomes" id="UP000012065">
    <property type="component" value="Unassembled WGS sequence"/>
</dbReference>
<dbReference type="AlphaFoldDB" id="M5BV84"/>
<dbReference type="GO" id="GO:0016020">
    <property type="term" value="C:membrane"/>
    <property type="evidence" value="ECO:0007669"/>
    <property type="project" value="UniProtKB-SubCell"/>
</dbReference>
<evidence type="ECO:0000256" key="1">
    <source>
        <dbReference type="ARBA" id="ARBA00004141"/>
    </source>
</evidence>
<name>M5BV84_THACB</name>
<feature type="region of interest" description="Disordered" evidence="7">
    <location>
        <begin position="1"/>
        <end position="23"/>
    </location>
</feature>
<feature type="compositionally biased region" description="Basic and acidic residues" evidence="7">
    <location>
        <begin position="1"/>
        <end position="16"/>
    </location>
</feature>
<dbReference type="EMBL" id="CAOJ01006476">
    <property type="protein sequence ID" value="CCO30450.1"/>
    <property type="molecule type" value="Genomic_DNA"/>
</dbReference>
<reference evidence="10 11" key="1">
    <citation type="journal article" date="2013" name="J. Biotechnol.">
        <title>Establishment and interpretation of the genome sequence of the phytopathogenic fungus Rhizoctonia solani AG1-IB isolate 7/3/14.</title>
        <authorList>
            <person name="Wibberg D.W."/>
            <person name="Jelonek L.J."/>
            <person name="Rupp O.R."/>
            <person name="Hennig M.H."/>
            <person name="Eikmeyer F.E."/>
            <person name="Goesmann A.G."/>
            <person name="Hartmann A.H."/>
            <person name="Borriss R.B."/>
            <person name="Grosch R.G."/>
            <person name="Puehler A.P."/>
            <person name="Schlueter A.S."/>
        </authorList>
    </citation>
    <scope>NUCLEOTIDE SEQUENCE [LARGE SCALE GENOMIC DNA]</scope>
    <source>
        <strain evidence="11">AG1-IB / isolate 7/3/14</strain>
    </source>
</reference>
<evidence type="ECO:0000256" key="8">
    <source>
        <dbReference type="SAM" id="Phobius"/>
    </source>
</evidence>
<dbReference type="Pfam" id="PF00324">
    <property type="entry name" value="AA_permease"/>
    <property type="match status" value="1"/>
</dbReference>
<keyword evidence="2" id="KW-0813">Transport</keyword>